<evidence type="ECO:0000256" key="3">
    <source>
        <dbReference type="ARBA" id="ARBA00023163"/>
    </source>
</evidence>
<dbReference type="InterPro" id="IPR036388">
    <property type="entry name" value="WH-like_DNA-bd_sf"/>
</dbReference>
<dbReference type="Gene3D" id="1.10.10.10">
    <property type="entry name" value="Winged helix-like DNA-binding domain superfamily/Winged helix DNA-binding domain"/>
    <property type="match status" value="1"/>
</dbReference>
<evidence type="ECO:0000313" key="5">
    <source>
        <dbReference type="EMBL" id="MEU2266098.1"/>
    </source>
</evidence>
<feature type="domain" description="HTH arsR-type" evidence="4">
    <location>
        <begin position="16"/>
        <end position="106"/>
    </location>
</feature>
<dbReference type="EMBL" id="JBEYBN010000006">
    <property type="protein sequence ID" value="MEU2266098.1"/>
    <property type="molecule type" value="Genomic_DNA"/>
</dbReference>
<comment type="caution">
    <text evidence="5">The sequence shown here is derived from an EMBL/GenBank/DDBJ whole genome shotgun (WGS) entry which is preliminary data.</text>
</comment>
<sequence length="106" mass="11551">MTTTSPPSTAPADDPLRALEAASDLLKALASPVRLGIVRELSEGGKYVHELVAALGVSQPLVSQHLRVLRNSRIVTTRRQAREIQYGLTDDHIAHIVLDAIRHAQE</sequence>
<dbReference type="CDD" id="cd00090">
    <property type="entry name" value="HTH_ARSR"/>
    <property type="match status" value="1"/>
</dbReference>
<organism evidence="5 6">
    <name type="scientific">Streptomyces olindensis</name>
    <dbReference type="NCBI Taxonomy" id="358823"/>
    <lineage>
        <taxon>Bacteria</taxon>
        <taxon>Bacillati</taxon>
        <taxon>Actinomycetota</taxon>
        <taxon>Actinomycetes</taxon>
        <taxon>Kitasatosporales</taxon>
        <taxon>Streptomycetaceae</taxon>
        <taxon>Streptomyces</taxon>
    </lineage>
</organism>
<dbReference type="Pfam" id="PF01022">
    <property type="entry name" value="HTH_5"/>
    <property type="match status" value="1"/>
</dbReference>
<dbReference type="InterPro" id="IPR011991">
    <property type="entry name" value="ArsR-like_HTH"/>
</dbReference>
<dbReference type="SMART" id="SM00418">
    <property type="entry name" value="HTH_ARSR"/>
    <property type="match status" value="1"/>
</dbReference>
<dbReference type="PANTHER" id="PTHR43132">
    <property type="entry name" value="ARSENICAL RESISTANCE OPERON REPRESSOR ARSR-RELATED"/>
    <property type="match status" value="1"/>
</dbReference>
<keyword evidence="2" id="KW-0238">DNA-binding</keyword>
<dbReference type="NCBIfam" id="NF033788">
    <property type="entry name" value="HTH_metalloreg"/>
    <property type="match status" value="1"/>
</dbReference>
<keyword evidence="3" id="KW-0804">Transcription</keyword>
<keyword evidence="6" id="KW-1185">Reference proteome</keyword>
<evidence type="ECO:0000313" key="6">
    <source>
        <dbReference type="Proteomes" id="UP001550603"/>
    </source>
</evidence>
<dbReference type="SUPFAM" id="SSF46785">
    <property type="entry name" value="Winged helix' DNA-binding domain"/>
    <property type="match status" value="1"/>
</dbReference>
<dbReference type="PROSITE" id="PS50987">
    <property type="entry name" value="HTH_ARSR_2"/>
    <property type="match status" value="1"/>
</dbReference>
<evidence type="ECO:0000256" key="2">
    <source>
        <dbReference type="ARBA" id="ARBA00023125"/>
    </source>
</evidence>
<gene>
    <name evidence="5" type="ORF">ABZ568_06595</name>
</gene>
<dbReference type="PRINTS" id="PR00778">
    <property type="entry name" value="HTHARSR"/>
</dbReference>
<dbReference type="PANTHER" id="PTHR43132:SF6">
    <property type="entry name" value="HTH-TYPE TRANSCRIPTIONAL REPRESSOR CZRA"/>
    <property type="match status" value="1"/>
</dbReference>
<protein>
    <submittedName>
        <fullName evidence="5">Metalloregulator ArsR/SmtB family transcription factor</fullName>
    </submittedName>
</protein>
<dbReference type="InterPro" id="IPR051011">
    <property type="entry name" value="Metal_resp_trans_reg"/>
</dbReference>
<dbReference type="Proteomes" id="UP001550603">
    <property type="component" value="Unassembled WGS sequence"/>
</dbReference>
<accession>A0ABV2XQ13</accession>
<evidence type="ECO:0000259" key="4">
    <source>
        <dbReference type="PROSITE" id="PS50987"/>
    </source>
</evidence>
<evidence type="ECO:0000256" key="1">
    <source>
        <dbReference type="ARBA" id="ARBA00023015"/>
    </source>
</evidence>
<reference evidence="5 6" key="1">
    <citation type="submission" date="2024-06" db="EMBL/GenBank/DDBJ databases">
        <title>The Natural Products Discovery Center: Release of the First 8490 Sequenced Strains for Exploring Actinobacteria Biosynthetic Diversity.</title>
        <authorList>
            <person name="Kalkreuter E."/>
            <person name="Kautsar S.A."/>
            <person name="Yang D."/>
            <person name="Bader C.D."/>
            <person name="Teijaro C.N."/>
            <person name="Fluegel L."/>
            <person name="Davis C.M."/>
            <person name="Simpson J.R."/>
            <person name="Lauterbach L."/>
            <person name="Steele A.D."/>
            <person name="Gui C."/>
            <person name="Meng S."/>
            <person name="Li G."/>
            <person name="Viehrig K."/>
            <person name="Ye F."/>
            <person name="Su P."/>
            <person name="Kiefer A.F."/>
            <person name="Nichols A."/>
            <person name="Cepeda A.J."/>
            <person name="Yan W."/>
            <person name="Fan B."/>
            <person name="Jiang Y."/>
            <person name="Adhikari A."/>
            <person name="Zheng C.-J."/>
            <person name="Schuster L."/>
            <person name="Cowan T.M."/>
            <person name="Smanski M.J."/>
            <person name="Chevrette M.G."/>
            <person name="De Carvalho L.P.S."/>
            <person name="Shen B."/>
        </authorList>
    </citation>
    <scope>NUCLEOTIDE SEQUENCE [LARGE SCALE GENOMIC DNA]</scope>
    <source>
        <strain evidence="5 6">NPDC019583</strain>
    </source>
</reference>
<dbReference type="InterPro" id="IPR001845">
    <property type="entry name" value="HTH_ArsR_DNA-bd_dom"/>
</dbReference>
<dbReference type="InterPro" id="IPR036390">
    <property type="entry name" value="WH_DNA-bd_sf"/>
</dbReference>
<keyword evidence="1" id="KW-0805">Transcription regulation</keyword>
<proteinExistence type="predicted"/>
<name>A0ABV2XQ13_9ACTN</name>
<dbReference type="RefSeq" id="WP_359786120.1">
    <property type="nucleotide sequence ID" value="NZ_JBEYBN010000006.1"/>
</dbReference>